<organism evidence="1">
    <name type="scientific">Podoviridae sp. ctZkC8</name>
    <dbReference type="NCBI Taxonomy" id="2825259"/>
    <lineage>
        <taxon>Viruses</taxon>
        <taxon>Duplodnaviria</taxon>
        <taxon>Heunggongvirae</taxon>
        <taxon>Uroviricota</taxon>
        <taxon>Caudoviricetes</taxon>
    </lineage>
</organism>
<evidence type="ECO:0000313" key="1">
    <source>
        <dbReference type="EMBL" id="DAF91899.1"/>
    </source>
</evidence>
<accession>A0A8S5UBU4</accession>
<sequence length="141" mass="16809">MLRNRLPDYVDLALKWCKVKELWINNVYDSQINIYADKQERYNATRIALGLSSKERIFKFEDSIDWVWISEEEKERLKPAIGWINFFKATFPYIENKWKVNLSLGKTEQEFIDELSSGYLKTVNDSVKNKLAVFITNYLKK</sequence>
<proteinExistence type="predicted"/>
<protein>
    <submittedName>
        <fullName evidence="1">Uncharacterized protein</fullName>
    </submittedName>
</protein>
<reference evidence="1" key="1">
    <citation type="journal article" date="2021" name="Proc. Natl. Acad. Sci. U.S.A.">
        <title>A Catalog of Tens of Thousands of Viruses from Human Metagenomes Reveals Hidden Associations with Chronic Diseases.</title>
        <authorList>
            <person name="Tisza M.J."/>
            <person name="Buck C.B."/>
        </authorList>
    </citation>
    <scope>NUCLEOTIDE SEQUENCE</scope>
    <source>
        <strain evidence="1">CtZkC8</strain>
    </source>
</reference>
<dbReference type="EMBL" id="BK016062">
    <property type="protein sequence ID" value="DAF91899.1"/>
    <property type="molecule type" value="Genomic_DNA"/>
</dbReference>
<name>A0A8S5UBU4_9CAUD</name>